<gene>
    <name evidence="1" type="ORF">D6D85_11920</name>
</gene>
<dbReference type="AlphaFoldDB" id="A0A3R9QC54"/>
<name>A0A3R9QC54_9CREN</name>
<dbReference type="Proteomes" id="UP000277582">
    <property type="component" value="Unassembled WGS sequence"/>
</dbReference>
<organism evidence="1 2">
    <name type="scientific">Candidatus Methanodesulfokora washburnensis</name>
    <dbReference type="NCBI Taxonomy" id="2478471"/>
    <lineage>
        <taxon>Archaea</taxon>
        <taxon>Thermoproteota</taxon>
        <taxon>Candidatus Korarchaeia</taxon>
        <taxon>Candidatus Korarchaeia incertae sedis</taxon>
        <taxon>Candidatus Methanodesulfokora</taxon>
    </lineage>
</organism>
<comment type="caution">
    <text evidence="1">The sequence shown here is derived from an EMBL/GenBank/DDBJ whole genome shotgun (WGS) entry which is preliminary data.</text>
</comment>
<evidence type="ECO:0000313" key="2">
    <source>
        <dbReference type="Proteomes" id="UP000277582"/>
    </source>
</evidence>
<keyword evidence="2" id="KW-1185">Reference proteome</keyword>
<proteinExistence type="predicted"/>
<sequence>MAEEELKGSVCPRCSSLIDYIERRESGGNTYLYAVHVEKEEGKRRLRKCYLGPENQYIYVSKLHTREGLDLRGLMDYERAIEYLESLKEYFRGVSLNDGKKEEIARIGMDLLEIAGLQNIASETIKIDGETLSDVMQYFMKRKTKGMTKERIERAREVFRKVFSKGIKTIVVEG</sequence>
<dbReference type="RefSeq" id="WP_125672183.1">
    <property type="nucleotide sequence ID" value="NZ_RCOS01000134.1"/>
</dbReference>
<reference evidence="1 2" key="1">
    <citation type="submission" date="2018-10" db="EMBL/GenBank/DDBJ databases">
        <title>Co-occurring genomic capacity for anaerobic methane metabolism and dissimilatory sulfite reduction discovered in the Korarchaeota.</title>
        <authorList>
            <person name="Mckay L.J."/>
            <person name="Dlakic M."/>
            <person name="Fields M.W."/>
            <person name="Delmont T.O."/>
            <person name="Eren A.M."/>
            <person name="Jay Z.J."/>
            <person name="Klingelsmith K.B."/>
            <person name="Rusch D.B."/>
            <person name="Inskeep W.P."/>
        </authorList>
    </citation>
    <scope>NUCLEOTIDE SEQUENCE [LARGE SCALE GENOMIC DNA]</scope>
    <source>
        <strain evidence="1 2">MDKW</strain>
    </source>
</reference>
<evidence type="ECO:0000313" key="1">
    <source>
        <dbReference type="EMBL" id="RSN72928.1"/>
    </source>
</evidence>
<protein>
    <submittedName>
        <fullName evidence="1">Uncharacterized protein</fullName>
    </submittedName>
</protein>
<accession>A0A3R9QC54</accession>
<dbReference type="EMBL" id="RCOS01000134">
    <property type="protein sequence ID" value="RSN72928.1"/>
    <property type="molecule type" value="Genomic_DNA"/>
</dbReference>